<feature type="domain" description="SH2" evidence="4">
    <location>
        <begin position="52"/>
        <end position="143"/>
    </location>
</feature>
<feature type="region of interest" description="Disordered" evidence="3">
    <location>
        <begin position="256"/>
        <end position="383"/>
    </location>
</feature>
<evidence type="ECO:0000313" key="5">
    <source>
        <dbReference type="Ensembl" id="ENSSHAP00000021247.2"/>
    </source>
</evidence>
<evidence type="ECO:0000256" key="3">
    <source>
        <dbReference type="SAM" id="MobiDB-lite"/>
    </source>
</evidence>
<dbReference type="GeneTree" id="ENSGT00940000160977"/>
<dbReference type="PANTHER" id="PTHR14388">
    <property type="entry name" value="T CELL-SPECIFIC ADAPTER PROTEIN TSAD"/>
    <property type="match status" value="1"/>
</dbReference>
<reference evidence="5" key="3">
    <citation type="submission" date="2025-09" db="UniProtKB">
        <authorList>
            <consortium name="Ensembl"/>
        </authorList>
    </citation>
    <scope>IDENTIFICATION</scope>
</reference>
<evidence type="ECO:0000259" key="4">
    <source>
        <dbReference type="PROSITE" id="PS50001"/>
    </source>
</evidence>
<dbReference type="SUPFAM" id="SSF55550">
    <property type="entry name" value="SH2 domain"/>
    <property type="match status" value="1"/>
</dbReference>
<dbReference type="GO" id="GO:0005737">
    <property type="term" value="C:cytoplasm"/>
    <property type="evidence" value="ECO:0007669"/>
    <property type="project" value="TreeGrafter"/>
</dbReference>
<dbReference type="eggNOG" id="ENOG502QUGN">
    <property type="taxonomic scope" value="Eukaryota"/>
</dbReference>
<dbReference type="FunCoup" id="G3X0P2">
    <property type="interactions" value="415"/>
</dbReference>
<dbReference type="InterPro" id="IPR036860">
    <property type="entry name" value="SH2_dom_sf"/>
</dbReference>
<gene>
    <name evidence="5" type="primary">SH2D7</name>
</gene>
<dbReference type="PRINTS" id="PR00401">
    <property type="entry name" value="SH2DOMAIN"/>
</dbReference>
<feature type="compositionally biased region" description="Polar residues" evidence="3">
    <location>
        <begin position="360"/>
        <end position="375"/>
    </location>
</feature>
<keyword evidence="6" id="KW-1185">Reference proteome</keyword>
<dbReference type="SMART" id="SM00252">
    <property type="entry name" value="SH2"/>
    <property type="match status" value="1"/>
</dbReference>
<dbReference type="FunFam" id="3.30.505.10:FF:000059">
    <property type="entry name" value="hematopoietic SH2 domain-containing protein"/>
    <property type="match status" value="1"/>
</dbReference>
<dbReference type="PANTHER" id="PTHR14388:SF6">
    <property type="entry name" value="SH2 DOMAIN-CONTAINING PROTEIN 7"/>
    <property type="match status" value="1"/>
</dbReference>
<name>G3X0P2_SARHA</name>
<proteinExistence type="predicted"/>
<feature type="region of interest" description="Disordered" evidence="3">
    <location>
        <begin position="1"/>
        <end position="21"/>
    </location>
</feature>
<dbReference type="HOGENOM" id="CLU_045989_0_0_1"/>
<dbReference type="Proteomes" id="UP000007648">
    <property type="component" value="Unassembled WGS sequence"/>
</dbReference>
<evidence type="ECO:0000256" key="2">
    <source>
        <dbReference type="PROSITE-ProRule" id="PRU00191"/>
    </source>
</evidence>
<dbReference type="Pfam" id="PF00017">
    <property type="entry name" value="SH2"/>
    <property type="match status" value="1"/>
</dbReference>
<dbReference type="Gene3D" id="3.30.505.10">
    <property type="entry name" value="SH2 domain"/>
    <property type="match status" value="1"/>
</dbReference>
<feature type="region of interest" description="Disordered" evidence="3">
    <location>
        <begin position="201"/>
        <end position="222"/>
    </location>
</feature>
<dbReference type="Ensembl" id="ENSSHAT00000021419.2">
    <property type="protein sequence ID" value="ENSSHAP00000021247.2"/>
    <property type="gene ID" value="ENSSHAG00000018008.2"/>
</dbReference>
<dbReference type="AlphaFoldDB" id="G3X0P2"/>
<dbReference type="InParanoid" id="G3X0P2"/>
<evidence type="ECO:0000313" key="6">
    <source>
        <dbReference type="Proteomes" id="UP000007648"/>
    </source>
</evidence>
<reference evidence="5" key="2">
    <citation type="submission" date="2025-08" db="UniProtKB">
        <authorList>
            <consortium name="Ensembl"/>
        </authorList>
    </citation>
    <scope>IDENTIFICATION</scope>
</reference>
<evidence type="ECO:0000256" key="1">
    <source>
        <dbReference type="ARBA" id="ARBA00022999"/>
    </source>
</evidence>
<keyword evidence="1 2" id="KW-0727">SH2 domain</keyword>
<reference evidence="5 6" key="1">
    <citation type="journal article" date="2011" name="Proc. Natl. Acad. Sci. U.S.A.">
        <title>Genetic diversity and population structure of the endangered marsupial Sarcophilus harrisii (Tasmanian devil).</title>
        <authorList>
            <person name="Miller W."/>
            <person name="Hayes V.M."/>
            <person name="Ratan A."/>
            <person name="Petersen D.C."/>
            <person name="Wittekindt N.E."/>
            <person name="Miller J."/>
            <person name="Walenz B."/>
            <person name="Knight J."/>
            <person name="Qi J."/>
            <person name="Zhao F."/>
            <person name="Wang Q."/>
            <person name="Bedoya-Reina O.C."/>
            <person name="Katiyar N."/>
            <person name="Tomsho L.P."/>
            <person name="Kasson L.M."/>
            <person name="Hardie R.A."/>
            <person name="Woodbridge P."/>
            <person name="Tindall E.A."/>
            <person name="Bertelsen M.F."/>
            <person name="Dixon D."/>
            <person name="Pyecroft S."/>
            <person name="Helgen K.M."/>
            <person name="Lesk A.M."/>
            <person name="Pringle T.H."/>
            <person name="Patterson N."/>
            <person name="Zhang Y."/>
            <person name="Kreiss A."/>
            <person name="Woods G.M."/>
            <person name="Jones M.E."/>
            <person name="Schuster S.C."/>
        </authorList>
    </citation>
    <scope>NUCLEOTIDE SEQUENCE [LARGE SCALE GENOMIC DNA]</scope>
</reference>
<protein>
    <recommendedName>
        <fullName evidence="4">SH2 domain-containing protein</fullName>
    </recommendedName>
</protein>
<dbReference type="InterPro" id="IPR000980">
    <property type="entry name" value="SH2"/>
</dbReference>
<sequence length="456" mass="50660">MEDGMRISGPGKGAMSTDRESQGVDMLKDIAIQWFMETQAPLILQNGTLPEWFHGFITRKQAEELLRDKPLGCFLIRLSDKAMGYILSYKGYNRCRHFVISQLQNRRYLISGDTCNHATLTDLISYYQGAKIEPFGETLTTACPRLQENSLYDAISLNLLLVTQPESTSRDPEASPTPKPKTSFVHFEKSLEEGLWRVSAEDSEVSIPSRTPPLPERSSSLLTESFSGRHLGNIVYAELKKMNHNQQSLSMEAARISHHPPSPGREHQRKPSSLSGGESAPKIRDKSPTVPHRHALEPSSPVPILTSLGVRSAMASSPSHQASPKARCSPESKGSTQGFAIHAVPQSSRDSWPSKPREPSSPNTHELMSKGNSSYSREDQTGPGGWVVNAYEKIPGSHTEATSFLPSNPYEQIPLKVQETKQSHSHKVRRIPGDLGIYPIERQKHRFCPQGIHSLM</sequence>
<dbReference type="PROSITE" id="PS50001">
    <property type="entry name" value="SH2"/>
    <property type="match status" value="1"/>
</dbReference>
<organism evidence="5 6">
    <name type="scientific">Sarcophilus harrisii</name>
    <name type="common">Tasmanian devil</name>
    <name type="synonym">Sarcophilus laniarius</name>
    <dbReference type="NCBI Taxonomy" id="9305"/>
    <lineage>
        <taxon>Eukaryota</taxon>
        <taxon>Metazoa</taxon>
        <taxon>Chordata</taxon>
        <taxon>Craniata</taxon>
        <taxon>Vertebrata</taxon>
        <taxon>Euteleostomi</taxon>
        <taxon>Mammalia</taxon>
        <taxon>Metatheria</taxon>
        <taxon>Dasyuromorphia</taxon>
        <taxon>Dasyuridae</taxon>
        <taxon>Sarcophilus</taxon>
    </lineage>
</organism>
<accession>G3X0P2</accession>